<dbReference type="InterPro" id="IPR035906">
    <property type="entry name" value="MetI-like_sf"/>
</dbReference>
<keyword evidence="10" id="KW-1185">Reference proteome</keyword>
<dbReference type="Pfam" id="PF19300">
    <property type="entry name" value="BPD_transp_1_N"/>
    <property type="match status" value="1"/>
</dbReference>
<evidence type="ECO:0000313" key="10">
    <source>
        <dbReference type="Proteomes" id="UP000036503"/>
    </source>
</evidence>
<gene>
    <name evidence="9" type="ORF">AB840_09895</name>
</gene>
<reference evidence="9 10" key="1">
    <citation type="submission" date="2015-06" db="EMBL/GenBank/DDBJ databases">
        <title>Draft genome sequence of beer spoilage bacterium Megasphaera cerevisiae type strain 20462.</title>
        <authorList>
            <person name="Kutumbaka K."/>
            <person name="Pasmowitz J."/>
            <person name="Mategko J."/>
            <person name="Reyes D."/>
            <person name="Friedrich A."/>
            <person name="Han S."/>
            <person name="Martens-Habbena W."/>
            <person name="Neal-McKinney J."/>
            <person name="Janagama H.K."/>
            <person name="Nadala C."/>
            <person name="Samadpour M."/>
        </authorList>
    </citation>
    <scope>NUCLEOTIDE SEQUENCE [LARGE SCALE GENOMIC DNA]</scope>
    <source>
        <strain evidence="9 10">DSM 20462</strain>
    </source>
</reference>
<evidence type="ECO:0000313" key="9">
    <source>
        <dbReference type="EMBL" id="KMO86107.1"/>
    </source>
</evidence>
<dbReference type="InParanoid" id="A0A0J6WWC4"/>
<feature type="domain" description="ABC transmembrane type-1" evidence="8">
    <location>
        <begin position="94"/>
        <end position="295"/>
    </location>
</feature>
<dbReference type="FunCoup" id="A0A0J6WWC4">
    <property type="interactions" value="114"/>
</dbReference>
<keyword evidence="2 7" id="KW-0813">Transport</keyword>
<dbReference type="Pfam" id="PF00528">
    <property type="entry name" value="BPD_transp_1"/>
    <property type="match status" value="1"/>
</dbReference>
<evidence type="ECO:0000256" key="2">
    <source>
        <dbReference type="ARBA" id="ARBA00022448"/>
    </source>
</evidence>
<sequence>MIGYLLKRLAGACVVLWVIITITFGLMHAIPGGPFTQEKQLPPAVMATVEARYHLNDPLWDQYLEYVKHAAVLDLGPSYKYPGKTVNDIIAETFPVSAELGLISLCLAIGIGIPAGMAAAWYKNTRADYVLMIGATLGVSVPSFIIAALLIQLFAFTWPVLPAAMWKGPAYAVLPALALAAHPTAFIMRLTRSGILDALAQDYIRTARSRGVGEWSLLCRHALRNALLPVVSYIGPLAAALLTGSFVVETIFAIPGLGRHFVTSIYNRDYTVILGITIFYSFLIMMMNLLIDVIYPFLDPRIALKQDTKEE</sequence>
<feature type="transmembrane region" description="Helical" evidence="7">
    <location>
        <begin position="272"/>
        <end position="295"/>
    </location>
</feature>
<keyword evidence="5 7" id="KW-1133">Transmembrane helix</keyword>
<feature type="transmembrane region" description="Helical" evidence="7">
    <location>
        <begin position="129"/>
        <end position="158"/>
    </location>
</feature>
<comment type="caution">
    <text evidence="9">The sequence shown here is derived from an EMBL/GenBank/DDBJ whole genome shotgun (WGS) entry which is preliminary data.</text>
</comment>
<dbReference type="PATRIC" id="fig|1122219.3.peg.1810"/>
<dbReference type="GO" id="GO:0055085">
    <property type="term" value="P:transmembrane transport"/>
    <property type="evidence" value="ECO:0007669"/>
    <property type="project" value="InterPro"/>
</dbReference>
<protein>
    <submittedName>
        <fullName evidence="9">Peptide ABC transporter permease</fullName>
    </submittedName>
</protein>
<dbReference type="STRING" id="39029.BSR42_12070"/>
<comment type="subcellular location">
    <subcellularLocation>
        <location evidence="1 7">Cell membrane</location>
        <topology evidence="1 7">Multi-pass membrane protein</topology>
    </subcellularLocation>
</comment>
<feature type="transmembrane region" description="Helical" evidence="7">
    <location>
        <begin position="230"/>
        <end position="252"/>
    </location>
</feature>
<keyword evidence="3" id="KW-1003">Cell membrane</keyword>
<name>A0A0J6WWC4_9FIRM</name>
<dbReference type="AlphaFoldDB" id="A0A0J6WWC4"/>
<evidence type="ECO:0000256" key="6">
    <source>
        <dbReference type="ARBA" id="ARBA00023136"/>
    </source>
</evidence>
<evidence type="ECO:0000256" key="1">
    <source>
        <dbReference type="ARBA" id="ARBA00004651"/>
    </source>
</evidence>
<feature type="transmembrane region" description="Helical" evidence="7">
    <location>
        <begin position="102"/>
        <end position="122"/>
    </location>
</feature>
<dbReference type="OrthoDB" id="9773221at2"/>
<organism evidence="9 10">
    <name type="scientific">Megasphaera cerevisiae DSM 20462</name>
    <dbReference type="NCBI Taxonomy" id="1122219"/>
    <lineage>
        <taxon>Bacteria</taxon>
        <taxon>Bacillati</taxon>
        <taxon>Bacillota</taxon>
        <taxon>Negativicutes</taxon>
        <taxon>Veillonellales</taxon>
        <taxon>Veillonellaceae</taxon>
        <taxon>Megasphaera</taxon>
    </lineage>
</organism>
<dbReference type="InterPro" id="IPR000515">
    <property type="entry name" value="MetI-like"/>
</dbReference>
<keyword evidence="4 7" id="KW-0812">Transmembrane</keyword>
<evidence type="ECO:0000259" key="8">
    <source>
        <dbReference type="PROSITE" id="PS50928"/>
    </source>
</evidence>
<evidence type="ECO:0000256" key="5">
    <source>
        <dbReference type="ARBA" id="ARBA00022989"/>
    </source>
</evidence>
<dbReference type="PANTHER" id="PTHR30465:SF74">
    <property type="entry name" value="OLIGOPEPTIDE TRANSPORT SYSTEM PERMEASE PROTEIN OPPB"/>
    <property type="match status" value="1"/>
</dbReference>
<dbReference type="EMBL" id="LEKT01000033">
    <property type="protein sequence ID" value="KMO86107.1"/>
    <property type="molecule type" value="Genomic_DNA"/>
</dbReference>
<feature type="transmembrane region" description="Helical" evidence="7">
    <location>
        <begin position="170"/>
        <end position="188"/>
    </location>
</feature>
<dbReference type="RefSeq" id="WP_048514679.1">
    <property type="nucleotide sequence ID" value="NZ_FUXD01000056.1"/>
</dbReference>
<evidence type="ECO:0000256" key="7">
    <source>
        <dbReference type="RuleBase" id="RU363032"/>
    </source>
</evidence>
<dbReference type="GO" id="GO:0005886">
    <property type="term" value="C:plasma membrane"/>
    <property type="evidence" value="ECO:0007669"/>
    <property type="project" value="UniProtKB-SubCell"/>
</dbReference>
<evidence type="ECO:0000256" key="3">
    <source>
        <dbReference type="ARBA" id="ARBA00022475"/>
    </source>
</evidence>
<dbReference type="Proteomes" id="UP000036503">
    <property type="component" value="Unassembled WGS sequence"/>
</dbReference>
<comment type="similarity">
    <text evidence="7">Belongs to the binding-protein-dependent transport system permease family.</text>
</comment>
<dbReference type="Gene3D" id="1.10.3720.10">
    <property type="entry name" value="MetI-like"/>
    <property type="match status" value="1"/>
</dbReference>
<dbReference type="InterPro" id="IPR045621">
    <property type="entry name" value="BPD_transp_1_N"/>
</dbReference>
<evidence type="ECO:0000256" key="4">
    <source>
        <dbReference type="ARBA" id="ARBA00022692"/>
    </source>
</evidence>
<accession>A0A0J6WWC4</accession>
<dbReference type="CDD" id="cd06261">
    <property type="entry name" value="TM_PBP2"/>
    <property type="match status" value="1"/>
</dbReference>
<proteinExistence type="inferred from homology"/>
<dbReference type="SUPFAM" id="SSF161098">
    <property type="entry name" value="MetI-like"/>
    <property type="match status" value="1"/>
</dbReference>
<dbReference type="PROSITE" id="PS50928">
    <property type="entry name" value="ABC_TM1"/>
    <property type="match status" value="1"/>
</dbReference>
<keyword evidence="6 7" id="KW-0472">Membrane</keyword>
<feature type="transmembrane region" description="Helical" evidence="7">
    <location>
        <begin position="9"/>
        <end position="30"/>
    </location>
</feature>
<dbReference type="PANTHER" id="PTHR30465">
    <property type="entry name" value="INNER MEMBRANE ABC TRANSPORTER"/>
    <property type="match status" value="1"/>
</dbReference>